<dbReference type="RefSeq" id="WP_186739675.1">
    <property type="nucleotide sequence ID" value="NZ_VFIA01000032.1"/>
</dbReference>
<evidence type="ECO:0000313" key="7">
    <source>
        <dbReference type="Proteomes" id="UP000700732"/>
    </source>
</evidence>
<accession>A0ABR6WCD9</accession>
<feature type="transmembrane region" description="Helical" evidence="4">
    <location>
        <begin position="61"/>
        <end position="84"/>
    </location>
</feature>
<feature type="transmembrane region" description="Helical" evidence="4">
    <location>
        <begin position="435"/>
        <end position="454"/>
    </location>
</feature>
<feature type="transmembrane region" description="Helical" evidence="4">
    <location>
        <begin position="21"/>
        <end position="41"/>
    </location>
</feature>
<evidence type="ECO:0000313" key="6">
    <source>
        <dbReference type="EMBL" id="MBC3793828.1"/>
    </source>
</evidence>
<feature type="transmembrane region" description="Helical" evidence="4">
    <location>
        <begin position="352"/>
        <end position="372"/>
    </location>
</feature>
<keyword evidence="1 4" id="KW-0812">Transmembrane</keyword>
<feature type="transmembrane region" description="Helical" evidence="4">
    <location>
        <begin position="393"/>
        <end position="415"/>
    </location>
</feature>
<name>A0ABR6WCD9_9BACT</name>
<comment type="caution">
    <text evidence="6">The sequence shown here is derived from an EMBL/GenBank/DDBJ whole genome shotgun (WGS) entry which is preliminary data.</text>
</comment>
<dbReference type="SUPFAM" id="SSF103473">
    <property type="entry name" value="MFS general substrate transporter"/>
    <property type="match status" value="1"/>
</dbReference>
<dbReference type="InterPro" id="IPR011701">
    <property type="entry name" value="MFS"/>
</dbReference>
<sequence length="472" mass="50393">MALLSFLDRENTVAGPGYSRWLFPPAALAVHMCIGQAYGLSVFNIPLSRLIGITESAPGDWSLTATVQVFNFAFFFLGVSAALFGKWVERSGPRKTMLASALFFTSGFLVSALGIRLHSLPVFIGGYGVLGGIGLGLGYISPVSTLMKWFPDRPGMATGLAIMGFGGGAMIGSPLAVALMKHYQTPTSTGVWETFATMGVIYFCFMLFGVIVARVPAADWKPAGWTPTTDPSNKMITTASVTADTAIKTPQFWLLWAILCLNVTAGIGVLSQASPMIQEVFSTGRLGLGRGITAEAAAGFVGLLSLFNLIGRFFWSSLSDRTGRKRIYMIYLGLGALLYTLIPTAGSAGSPALFVAIFCVILSMYGAGFSTIPAYLRDMFGTLQVGAIHGRLLTAWSTAAIVGPNLVAFLREYYIGRGKLAGLTESVAKADAYNTTMYIMASLLVIGFICNLLVKPVADRYQVKDEPKPVTV</sequence>
<feature type="domain" description="Major facilitator superfamily (MFS) profile" evidence="5">
    <location>
        <begin position="1"/>
        <end position="459"/>
    </location>
</feature>
<feature type="transmembrane region" description="Helical" evidence="4">
    <location>
        <begin position="192"/>
        <end position="213"/>
    </location>
</feature>
<evidence type="ECO:0000256" key="1">
    <source>
        <dbReference type="ARBA" id="ARBA00022692"/>
    </source>
</evidence>
<dbReference type="Pfam" id="PF07690">
    <property type="entry name" value="MFS_1"/>
    <property type="match status" value="1"/>
</dbReference>
<evidence type="ECO:0000256" key="4">
    <source>
        <dbReference type="SAM" id="Phobius"/>
    </source>
</evidence>
<dbReference type="CDD" id="cd17353">
    <property type="entry name" value="MFS_OFA_like"/>
    <property type="match status" value="1"/>
</dbReference>
<dbReference type="InterPro" id="IPR050327">
    <property type="entry name" value="Proton-linked_MCT"/>
</dbReference>
<feature type="transmembrane region" description="Helical" evidence="4">
    <location>
        <begin position="252"/>
        <end position="272"/>
    </location>
</feature>
<feature type="transmembrane region" description="Helical" evidence="4">
    <location>
        <begin position="327"/>
        <end position="346"/>
    </location>
</feature>
<dbReference type="EMBL" id="VFIA01000032">
    <property type="protein sequence ID" value="MBC3793828.1"/>
    <property type="molecule type" value="Genomic_DNA"/>
</dbReference>
<dbReference type="InterPro" id="IPR036259">
    <property type="entry name" value="MFS_trans_sf"/>
</dbReference>
<keyword evidence="3 4" id="KW-0472">Membrane</keyword>
<evidence type="ECO:0000259" key="5">
    <source>
        <dbReference type="PROSITE" id="PS50850"/>
    </source>
</evidence>
<dbReference type="Gene3D" id="1.20.1250.20">
    <property type="entry name" value="MFS general substrate transporter like domains"/>
    <property type="match status" value="2"/>
</dbReference>
<protein>
    <submittedName>
        <fullName evidence="6">MFS family permease</fullName>
    </submittedName>
</protein>
<dbReference type="Proteomes" id="UP000700732">
    <property type="component" value="Unassembled WGS sequence"/>
</dbReference>
<dbReference type="InterPro" id="IPR020846">
    <property type="entry name" value="MFS_dom"/>
</dbReference>
<feature type="transmembrane region" description="Helical" evidence="4">
    <location>
        <begin position="292"/>
        <end position="315"/>
    </location>
</feature>
<reference evidence="6 7" key="1">
    <citation type="submission" date="2019-06" db="EMBL/GenBank/DDBJ databases">
        <title>Spirosoma utsteinense sp. nov. isolated from Antarctic ice-free soils.</title>
        <authorList>
            <person name="Tahon G."/>
        </authorList>
    </citation>
    <scope>NUCLEOTIDE SEQUENCE [LARGE SCALE GENOMIC DNA]</scope>
    <source>
        <strain evidence="6 7">LMG 31447</strain>
    </source>
</reference>
<feature type="transmembrane region" description="Helical" evidence="4">
    <location>
        <begin position="96"/>
        <end position="115"/>
    </location>
</feature>
<feature type="transmembrane region" description="Helical" evidence="4">
    <location>
        <begin position="160"/>
        <end position="180"/>
    </location>
</feature>
<organism evidence="6 7">
    <name type="scientific">Spirosoma utsteinense</name>
    <dbReference type="NCBI Taxonomy" id="2585773"/>
    <lineage>
        <taxon>Bacteria</taxon>
        <taxon>Pseudomonadati</taxon>
        <taxon>Bacteroidota</taxon>
        <taxon>Cytophagia</taxon>
        <taxon>Cytophagales</taxon>
        <taxon>Cytophagaceae</taxon>
        <taxon>Spirosoma</taxon>
    </lineage>
</organism>
<dbReference type="PANTHER" id="PTHR11360:SF317">
    <property type="entry name" value="MAJOR FACILITATOR SUPERFAMILY (MFS) PROFILE DOMAIN-CONTAINING PROTEIN-RELATED"/>
    <property type="match status" value="1"/>
</dbReference>
<gene>
    <name evidence="6" type="ORF">FH603_4351</name>
</gene>
<keyword evidence="7" id="KW-1185">Reference proteome</keyword>
<dbReference type="PROSITE" id="PS50850">
    <property type="entry name" value="MFS"/>
    <property type="match status" value="1"/>
</dbReference>
<feature type="transmembrane region" description="Helical" evidence="4">
    <location>
        <begin position="121"/>
        <end position="140"/>
    </location>
</feature>
<proteinExistence type="predicted"/>
<dbReference type="PANTHER" id="PTHR11360">
    <property type="entry name" value="MONOCARBOXYLATE TRANSPORTER"/>
    <property type="match status" value="1"/>
</dbReference>
<evidence type="ECO:0000256" key="3">
    <source>
        <dbReference type="ARBA" id="ARBA00023136"/>
    </source>
</evidence>
<keyword evidence="2 4" id="KW-1133">Transmembrane helix</keyword>
<evidence type="ECO:0000256" key="2">
    <source>
        <dbReference type="ARBA" id="ARBA00022989"/>
    </source>
</evidence>